<dbReference type="InterPro" id="IPR020845">
    <property type="entry name" value="AMP-binding_CS"/>
</dbReference>
<dbReference type="AlphaFoldDB" id="A0A4R0RDM7"/>
<feature type="domain" description="Polyketide synthase-like phosphopantetheine-binding" evidence="3">
    <location>
        <begin position="568"/>
        <end position="651"/>
    </location>
</feature>
<dbReference type="Gene3D" id="3.40.50.12780">
    <property type="entry name" value="N-terminal domain of ligase-like"/>
    <property type="match status" value="1"/>
</dbReference>
<dbReference type="SUPFAM" id="SSF51735">
    <property type="entry name" value="NAD(P)-binding Rossmann-fold domains"/>
    <property type="match status" value="1"/>
</dbReference>
<dbReference type="Pfam" id="PF07993">
    <property type="entry name" value="NAD_binding_4"/>
    <property type="match status" value="1"/>
</dbReference>
<dbReference type="InterPro" id="IPR051414">
    <property type="entry name" value="Adenylate-forming_Reductase"/>
</dbReference>
<dbReference type="InterPro" id="IPR042099">
    <property type="entry name" value="ANL_N_sf"/>
</dbReference>
<keyword evidence="1" id="KW-0596">Phosphopantetheine</keyword>
<sequence>MSSKRLQPPLDGSVRVIPGFVDFNAEHNPGSPCFGFPSRVDPNAETYISQAEYAQASHRAARILRPERRGDDGEVVAVLINADALVYGALINGMARADLIPFPMSPRNSAEAVFSMLEKTSCHRIISQPLLSGVMNSLVALCQSKEYPLQVENLPSLDDLFPTLGQPSPTKLYPPSNRSKTAQDILMYLHSSGSTGFPKPIPQTQEVLLQWTVNEFTQDLAHPGIRYFSGLLPSFHTLGVLAQLLAVGISTEPVILFTPKDPEPPVMPNPQNVLEVIRTMQCSGVVAVPAFVEAWANSEEAMQFVASLKRLHYSGGPLSAKNAKHLTDAGVVLGSAYGSTEGGPIMWTADAAKYGTEWLQVLKGRKPRWIPQGDGSYELHILTCETHQPAVENLPDAKGYATSDLFEPHPTVDGLWRIVGRTDDVIVLGTGEKVVPLPQEGLLASTPMVAGVVMFGRERNQPGVLIEPAAPYGIPPGDVAALVKFRDAIWHSVEEANKLAPSFARIFKEMIIVTDPSKPMPRAGKGTVQRKQTLKVYAKEVDQLYETVEQSVGDNGIPPPETWTLEIVEKWLFEHAQAIMTDGGNKLSPSVDLFDTGFDSLSATYLRNRIIGALRSAKDPEVRAAAQHVPQELIFNNPTLVKLAAAVINLIHPDSSSSVPKSQQEASLMEEMIAKYSLNFPAFKQWKADRDAPVVVLLTGSTGNLGSHVLESLLLDERVTRVFTLNRHSSRKDRQRDAFIDGKFSLELLKSKKLSPLIGDTSLPDLGLDAETLSEIKNTVTHVAHVAWRLDFNLSLSSFESLIASTRNLIDFSAGSTNAIKFLYTSSITAAQNWDDSKGPVPEQVLPNAEVAVGAGYGSSKYVVERVLALAARRGLQTTTFRIGQVTGSLSSGAWNTSDWVPIIVKSSQVLGSLPSQDDDAAWITMNTAARAMIDIIFSVTGQPDPLLVNLVHPRPIKWSTVFQSIGDALSKPLPLVPFTEWLAKVESLSENANAQTLDRIPAIKLLSFLRDIGASGRRMHVFATAAARRVSPSLDNADSLNAAIARSWVAYWKEKQFIA</sequence>
<dbReference type="InterPro" id="IPR013120">
    <property type="entry name" value="FAR_NAD-bd"/>
</dbReference>
<dbReference type="OrthoDB" id="429813at2759"/>
<evidence type="ECO:0000256" key="1">
    <source>
        <dbReference type="ARBA" id="ARBA00022450"/>
    </source>
</evidence>
<dbReference type="STRING" id="92696.A0A4R0RDM7"/>
<dbReference type="PANTHER" id="PTHR43439:SF2">
    <property type="entry name" value="ENZYME, PUTATIVE (JCVI)-RELATED"/>
    <property type="match status" value="1"/>
</dbReference>
<gene>
    <name evidence="4" type="ORF">EIP91_002998</name>
</gene>
<dbReference type="InterPro" id="IPR036291">
    <property type="entry name" value="NAD(P)-bd_dom_sf"/>
</dbReference>
<name>A0A4R0RDM7_9APHY</name>
<dbReference type="Pfam" id="PF00501">
    <property type="entry name" value="AMP-binding"/>
    <property type="match status" value="1"/>
</dbReference>
<keyword evidence="2" id="KW-0597">Phosphoprotein</keyword>
<dbReference type="Proteomes" id="UP000292702">
    <property type="component" value="Unassembled WGS sequence"/>
</dbReference>
<dbReference type="InterPro" id="IPR020806">
    <property type="entry name" value="PKS_PP-bd"/>
</dbReference>
<accession>A0A4R0RDM7</accession>
<dbReference type="InterPro" id="IPR036736">
    <property type="entry name" value="ACP-like_sf"/>
</dbReference>
<dbReference type="PANTHER" id="PTHR43439">
    <property type="entry name" value="PHENYLACETATE-COENZYME A LIGASE"/>
    <property type="match status" value="1"/>
</dbReference>
<comment type="caution">
    <text evidence="4">The sequence shown here is derived from an EMBL/GenBank/DDBJ whole genome shotgun (WGS) entry which is preliminary data.</text>
</comment>
<dbReference type="GO" id="GO:0031177">
    <property type="term" value="F:phosphopantetheine binding"/>
    <property type="evidence" value="ECO:0007669"/>
    <property type="project" value="InterPro"/>
</dbReference>
<dbReference type="PROSITE" id="PS00455">
    <property type="entry name" value="AMP_BINDING"/>
    <property type="match status" value="1"/>
</dbReference>
<dbReference type="SMART" id="SM00823">
    <property type="entry name" value="PKS_PP"/>
    <property type="match status" value="1"/>
</dbReference>
<protein>
    <submittedName>
        <fullName evidence="4">Putative NRPS-like protein biosynthetic cluster</fullName>
    </submittedName>
</protein>
<dbReference type="EMBL" id="RWJN01000194">
    <property type="protein sequence ID" value="TCD65176.1"/>
    <property type="molecule type" value="Genomic_DNA"/>
</dbReference>
<evidence type="ECO:0000256" key="2">
    <source>
        <dbReference type="ARBA" id="ARBA00022553"/>
    </source>
</evidence>
<dbReference type="SUPFAM" id="SSF56801">
    <property type="entry name" value="Acetyl-CoA synthetase-like"/>
    <property type="match status" value="1"/>
</dbReference>
<dbReference type="InterPro" id="IPR000873">
    <property type="entry name" value="AMP-dep_synth/lig_dom"/>
</dbReference>
<dbReference type="Pfam" id="PF23562">
    <property type="entry name" value="AMP-binding_C_3"/>
    <property type="match status" value="1"/>
</dbReference>
<dbReference type="Gene3D" id="1.10.1200.10">
    <property type="entry name" value="ACP-like"/>
    <property type="match status" value="1"/>
</dbReference>
<proteinExistence type="predicted"/>
<keyword evidence="5" id="KW-1185">Reference proteome</keyword>
<organism evidence="4 5">
    <name type="scientific">Steccherinum ochraceum</name>
    <dbReference type="NCBI Taxonomy" id="92696"/>
    <lineage>
        <taxon>Eukaryota</taxon>
        <taxon>Fungi</taxon>
        <taxon>Dikarya</taxon>
        <taxon>Basidiomycota</taxon>
        <taxon>Agaricomycotina</taxon>
        <taxon>Agaricomycetes</taxon>
        <taxon>Polyporales</taxon>
        <taxon>Steccherinaceae</taxon>
        <taxon>Steccherinum</taxon>
    </lineage>
</organism>
<evidence type="ECO:0000313" key="4">
    <source>
        <dbReference type="EMBL" id="TCD65176.1"/>
    </source>
</evidence>
<dbReference type="Gene3D" id="3.40.50.720">
    <property type="entry name" value="NAD(P)-binding Rossmann-like Domain"/>
    <property type="match status" value="1"/>
</dbReference>
<dbReference type="SUPFAM" id="SSF47336">
    <property type="entry name" value="ACP-like"/>
    <property type="match status" value="1"/>
</dbReference>
<evidence type="ECO:0000313" key="5">
    <source>
        <dbReference type="Proteomes" id="UP000292702"/>
    </source>
</evidence>
<reference evidence="4 5" key="1">
    <citation type="submission" date="2018-11" db="EMBL/GenBank/DDBJ databases">
        <title>Genome assembly of Steccherinum ochraceum LE-BIN_3174, the white-rot fungus of the Steccherinaceae family (The Residual Polyporoid clade, Polyporales, Basidiomycota).</title>
        <authorList>
            <person name="Fedorova T.V."/>
            <person name="Glazunova O.A."/>
            <person name="Landesman E.O."/>
            <person name="Moiseenko K.V."/>
            <person name="Psurtseva N.V."/>
            <person name="Savinova O.S."/>
            <person name="Shakhova N.V."/>
            <person name="Tyazhelova T.V."/>
            <person name="Vasina D.V."/>
        </authorList>
    </citation>
    <scope>NUCLEOTIDE SEQUENCE [LARGE SCALE GENOMIC DNA]</scope>
    <source>
        <strain evidence="4 5">LE-BIN_3174</strain>
    </source>
</reference>
<evidence type="ECO:0000259" key="3">
    <source>
        <dbReference type="SMART" id="SM00823"/>
    </source>
</evidence>